<evidence type="ECO:0000313" key="1">
    <source>
        <dbReference type="EMBL" id="AOP33399.1"/>
    </source>
</evidence>
<protein>
    <submittedName>
        <fullName evidence="1">Uncharacterized protein</fullName>
    </submittedName>
</protein>
<dbReference type="AlphaFoldDB" id="A0A1D7UUW6"/>
<keyword evidence="2" id="KW-1185">Reference proteome</keyword>
<dbReference type="EMBL" id="CP015217">
    <property type="protein sequence ID" value="AOP33399.1"/>
    <property type="molecule type" value="Genomic_DNA"/>
</dbReference>
<dbReference type="KEGG" id="laj:A0128_05790"/>
<accession>A0A1D7UUW6</accession>
<reference evidence="1 2" key="1">
    <citation type="submission" date="2016-04" db="EMBL/GenBank/DDBJ databases">
        <title>Complete genome seqeunce of Leptospira alstonii serovar Room22.</title>
        <authorList>
            <person name="Nally J.E."/>
            <person name="Bayles D.O."/>
            <person name="Hurley D."/>
            <person name="Fanning S."/>
            <person name="McMahon B.J."/>
            <person name="Arent Z."/>
        </authorList>
    </citation>
    <scope>NUCLEOTIDE SEQUENCE [LARGE SCALE GENOMIC DNA]</scope>
    <source>
        <strain evidence="1 2">GWTS #1</strain>
    </source>
</reference>
<sequence>MSEQIGGFNFRNLRRSLSKNPSFIRIHFGFENPNSKIKSIVGKEVEGETETFPSFKKVE</sequence>
<name>A0A1D7UUW6_9LEPT</name>
<proteinExistence type="predicted"/>
<evidence type="ECO:0000313" key="2">
    <source>
        <dbReference type="Proteomes" id="UP000094197"/>
    </source>
</evidence>
<gene>
    <name evidence="1" type="ORF">A0128_05790</name>
</gene>
<organism evidence="1 2">
    <name type="scientific">Leptospira tipperaryensis</name>
    <dbReference type="NCBI Taxonomy" id="2564040"/>
    <lineage>
        <taxon>Bacteria</taxon>
        <taxon>Pseudomonadati</taxon>
        <taxon>Spirochaetota</taxon>
        <taxon>Spirochaetia</taxon>
        <taxon>Leptospirales</taxon>
        <taxon>Leptospiraceae</taxon>
        <taxon>Leptospira</taxon>
    </lineage>
</organism>
<dbReference type="Proteomes" id="UP000094197">
    <property type="component" value="Chromosome 1"/>
</dbReference>